<keyword evidence="4" id="KW-0496">Mitochondrion</keyword>
<sequence>MRQRPAIHPPAHQPHQHIAVNCSDGSLYVPYAHRRLSSLTAPGRAAMGGRQIRPAGVLKAVAQELNHQVLPGRSVAEPPWFGVMNSVPPAESLVRNVTPRHRMPNLKSTTPKKLYRPQNIGYLEDALRTSFYKDHPWELARPRVILELDGKDYQHCDWSKGVRQQGIPLTGECVVQRQMWLMQNENMSKRKAYDSARQEFYRLRQAEEVEKRVAVEEARHVGAYFGKSRLDVGMQLEDREFENWKVWAGKEAANREARANSEIETFGSEDVDPAVEGPPGDAQPDVANA</sequence>
<feature type="region of interest" description="Disordered" evidence="8">
    <location>
        <begin position="258"/>
        <end position="289"/>
    </location>
</feature>
<dbReference type="Pfam" id="PF13741">
    <property type="entry name" value="MRP-S25"/>
    <property type="match status" value="1"/>
</dbReference>
<evidence type="ECO:0000256" key="3">
    <source>
        <dbReference type="ARBA" id="ARBA00022980"/>
    </source>
</evidence>
<evidence type="ECO:0000256" key="4">
    <source>
        <dbReference type="ARBA" id="ARBA00023128"/>
    </source>
</evidence>
<name>A0A2K3QNJ6_9HYPO</name>
<comment type="subcellular location">
    <subcellularLocation>
        <location evidence="1">Mitochondrion</location>
    </subcellularLocation>
</comment>
<keyword evidence="10" id="KW-1185">Reference proteome</keyword>
<dbReference type="STRING" id="45235.A0A2K3QNJ6"/>
<protein>
    <recommendedName>
        <fullName evidence="6">Small ribosomal subunit protein mS23</fullName>
    </recommendedName>
    <alternativeName>
        <fullName evidence="7">37S ribosomal protein S25, mitochondrial</fullName>
    </alternativeName>
</protein>
<evidence type="ECO:0000313" key="10">
    <source>
        <dbReference type="Proteomes" id="UP000236621"/>
    </source>
</evidence>
<dbReference type="InterPro" id="IPR016939">
    <property type="entry name" value="Ribosomal_mS23_fun"/>
</dbReference>
<evidence type="ECO:0000256" key="2">
    <source>
        <dbReference type="ARBA" id="ARBA00009864"/>
    </source>
</evidence>
<dbReference type="Proteomes" id="UP000236621">
    <property type="component" value="Unassembled WGS sequence"/>
</dbReference>
<evidence type="ECO:0000256" key="8">
    <source>
        <dbReference type="SAM" id="MobiDB-lite"/>
    </source>
</evidence>
<accession>A0A2K3QNJ6</accession>
<dbReference type="AlphaFoldDB" id="A0A2K3QNJ6"/>
<keyword evidence="5" id="KW-0687">Ribonucleoprotein</keyword>
<reference evidence="9 10" key="1">
    <citation type="submission" date="2017-08" db="EMBL/GenBank/DDBJ databases">
        <title>Harnessing the power of phylogenomics to disentangle the directionality and signatures of interkingdom host jumping in the parasitic fungal genus Tolypocladium.</title>
        <authorList>
            <person name="Quandt C.A."/>
            <person name="Patterson W."/>
            <person name="Spatafora J.W."/>
        </authorList>
    </citation>
    <scope>NUCLEOTIDE SEQUENCE [LARGE SCALE GENOMIC DNA]</scope>
    <source>
        <strain evidence="9 10">CBS 113982</strain>
    </source>
</reference>
<evidence type="ECO:0000256" key="7">
    <source>
        <dbReference type="ARBA" id="ARBA00035421"/>
    </source>
</evidence>
<dbReference type="EMBL" id="NRSZ01000156">
    <property type="protein sequence ID" value="PNY29097.1"/>
    <property type="molecule type" value="Genomic_DNA"/>
</dbReference>
<dbReference type="OrthoDB" id="5542239at2759"/>
<dbReference type="GO" id="GO:0005763">
    <property type="term" value="C:mitochondrial small ribosomal subunit"/>
    <property type="evidence" value="ECO:0007669"/>
    <property type="project" value="InterPro"/>
</dbReference>
<evidence type="ECO:0000256" key="1">
    <source>
        <dbReference type="ARBA" id="ARBA00004173"/>
    </source>
</evidence>
<dbReference type="PANTHER" id="PTHR37799:SF1">
    <property type="entry name" value="SMALL RIBOSOMAL SUBUNIT PROTEIN MS23"/>
    <property type="match status" value="1"/>
</dbReference>
<comment type="similarity">
    <text evidence="2">Belongs to the mitochondrion-specific ribosomal protein mS23 family.</text>
</comment>
<gene>
    <name evidence="9" type="ORF">TCAP_00974</name>
</gene>
<keyword evidence="3 9" id="KW-0689">Ribosomal protein</keyword>
<evidence type="ECO:0000313" key="9">
    <source>
        <dbReference type="EMBL" id="PNY29097.1"/>
    </source>
</evidence>
<organism evidence="9 10">
    <name type="scientific">Tolypocladium capitatum</name>
    <dbReference type="NCBI Taxonomy" id="45235"/>
    <lineage>
        <taxon>Eukaryota</taxon>
        <taxon>Fungi</taxon>
        <taxon>Dikarya</taxon>
        <taxon>Ascomycota</taxon>
        <taxon>Pezizomycotina</taxon>
        <taxon>Sordariomycetes</taxon>
        <taxon>Hypocreomycetidae</taxon>
        <taxon>Hypocreales</taxon>
        <taxon>Ophiocordycipitaceae</taxon>
        <taxon>Tolypocladium</taxon>
    </lineage>
</organism>
<comment type="caution">
    <text evidence="9">The sequence shown here is derived from an EMBL/GenBank/DDBJ whole genome shotgun (WGS) entry which is preliminary data.</text>
</comment>
<evidence type="ECO:0000256" key="6">
    <source>
        <dbReference type="ARBA" id="ARBA00035137"/>
    </source>
</evidence>
<dbReference type="InterPro" id="IPR059242">
    <property type="entry name" value="mS23_dom"/>
</dbReference>
<proteinExistence type="inferred from homology"/>
<dbReference type="PANTHER" id="PTHR37799">
    <property type="entry name" value="37S RIBOSOMAL PROTEIN S25, MITOCHONDRIAL"/>
    <property type="match status" value="1"/>
</dbReference>
<dbReference type="CDD" id="cd23701">
    <property type="entry name" value="At1g26750"/>
    <property type="match status" value="1"/>
</dbReference>
<dbReference type="GO" id="GO:0003735">
    <property type="term" value="F:structural constituent of ribosome"/>
    <property type="evidence" value="ECO:0007669"/>
    <property type="project" value="InterPro"/>
</dbReference>
<evidence type="ECO:0000256" key="5">
    <source>
        <dbReference type="ARBA" id="ARBA00023274"/>
    </source>
</evidence>